<proteinExistence type="predicted"/>
<dbReference type="GO" id="GO:1902936">
    <property type="term" value="F:phosphatidylinositol bisphosphate binding"/>
    <property type="evidence" value="ECO:0007669"/>
    <property type="project" value="TreeGrafter"/>
</dbReference>
<dbReference type="PRINTS" id="PR00180">
    <property type="entry name" value="CRETINALDHBP"/>
</dbReference>
<reference evidence="2" key="1">
    <citation type="submission" date="2022-01" db="EMBL/GenBank/DDBJ databases">
        <authorList>
            <person name="King R."/>
        </authorList>
    </citation>
    <scope>NUCLEOTIDE SEQUENCE</scope>
</reference>
<keyword evidence="3" id="KW-1185">Reference proteome</keyword>
<dbReference type="Gene3D" id="3.40.525.10">
    <property type="entry name" value="CRAL-TRIO lipid binding domain"/>
    <property type="match status" value="1"/>
</dbReference>
<evidence type="ECO:0000313" key="3">
    <source>
        <dbReference type="Proteomes" id="UP001153620"/>
    </source>
</evidence>
<reference evidence="2" key="2">
    <citation type="submission" date="2022-10" db="EMBL/GenBank/DDBJ databases">
        <authorList>
            <consortium name="ENA_rothamsted_submissions"/>
            <consortium name="culmorum"/>
            <person name="King R."/>
        </authorList>
    </citation>
    <scope>NUCLEOTIDE SEQUENCE</scope>
</reference>
<protein>
    <recommendedName>
        <fullName evidence="1">CRAL-TRIO domain-containing protein</fullName>
    </recommendedName>
</protein>
<accession>A0A9N9WQS4</accession>
<dbReference type="Proteomes" id="UP001153620">
    <property type="component" value="Chromosome 2"/>
</dbReference>
<dbReference type="InterPro" id="IPR036273">
    <property type="entry name" value="CRAL/TRIO_N_dom_sf"/>
</dbReference>
<sequence>MVSEAVFDEKVKELEQWIAGHNSLPEEIENIVVRRYLNSTNADLEEAQKLIVHSYTMRTKYTNLFYNRDPLDEKIRQINNVVDLGIPMPKLTNCKRRIIFNRLIDHDPEKFDFDTIIKAFFLAADHRFSIVDEHLPNKINAGDIPVFDMQGLSYRHLTKLSLSTLRCYMKFTQEAFPVRLQEIHLINVSPVLSRLLTILKPFLKARVSKMLNYHLPNSTTFHDFIEQDLMPNEYGGKAGDMIDIKNNFIKEIESQRNYLTSDKHWKPRDKNNNSVTNIRSNFQDLNID</sequence>
<dbReference type="AlphaFoldDB" id="A0A9N9WQS4"/>
<dbReference type="PANTHER" id="PTHR10174">
    <property type="entry name" value="ALPHA-TOCOPHEROL TRANSFER PROTEIN-RELATED"/>
    <property type="match status" value="1"/>
</dbReference>
<dbReference type="SUPFAM" id="SSF52087">
    <property type="entry name" value="CRAL/TRIO domain"/>
    <property type="match status" value="1"/>
</dbReference>
<dbReference type="SUPFAM" id="SSF46938">
    <property type="entry name" value="CRAL/TRIO N-terminal domain"/>
    <property type="match status" value="1"/>
</dbReference>
<organism evidence="2 3">
    <name type="scientific">Chironomus riparius</name>
    <dbReference type="NCBI Taxonomy" id="315576"/>
    <lineage>
        <taxon>Eukaryota</taxon>
        <taxon>Metazoa</taxon>
        <taxon>Ecdysozoa</taxon>
        <taxon>Arthropoda</taxon>
        <taxon>Hexapoda</taxon>
        <taxon>Insecta</taxon>
        <taxon>Pterygota</taxon>
        <taxon>Neoptera</taxon>
        <taxon>Endopterygota</taxon>
        <taxon>Diptera</taxon>
        <taxon>Nematocera</taxon>
        <taxon>Chironomoidea</taxon>
        <taxon>Chironomidae</taxon>
        <taxon>Chironominae</taxon>
        <taxon>Chironomus</taxon>
    </lineage>
</organism>
<dbReference type="OrthoDB" id="1434354at2759"/>
<dbReference type="PANTHER" id="PTHR10174:SF222">
    <property type="entry name" value="GH10083P-RELATED"/>
    <property type="match status" value="1"/>
</dbReference>
<dbReference type="InterPro" id="IPR036865">
    <property type="entry name" value="CRAL-TRIO_dom_sf"/>
</dbReference>
<gene>
    <name evidence="2" type="ORF">CHIRRI_LOCUS8189</name>
</gene>
<dbReference type="InterPro" id="IPR001251">
    <property type="entry name" value="CRAL-TRIO_dom"/>
</dbReference>
<dbReference type="SMART" id="SM00516">
    <property type="entry name" value="SEC14"/>
    <property type="match status" value="1"/>
</dbReference>
<name>A0A9N9WQS4_9DIPT</name>
<evidence type="ECO:0000313" key="2">
    <source>
        <dbReference type="EMBL" id="CAG9805315.1"/>
    </source>
</evidence>
<dbReference type="Pfam" id="PF00650">
    <property type="entry name" value="CRAL_TRIO"/>
    <property type="match status" value="1"/>
</dbReference>
<dbReference type="CDD" id="cd00170">
    <property type="entry name" value="SEC14"/>
    <property type="match status" value="1"/>
</dbReference>
<feature type="domain" description="CRAL-TRIO" evidence="1">
    <location>
        <begin position="71"/>
        <end position="242"/>
    </location>
</feature>
<dbReference type="GO" id="GO:0016020">
    <property type="term" value="C:membrane"/>
    <property type="evidence" value="ECO:0007669"/>
    <property type="project" value="TreeGrafter"/>
</dbReference>
<evidence type="ECO:0000259" key="1">
    <source>
        <dbReference type="PROSITE" id="PS50191"/>
    </source>
</evidence>
<dbReference type="EMBL" id="OU895878">
    <property type="protein sequence ID" value="CAG9805315.1"/>
    <property type="molecule type" value="Genomic_DNA"/>
</dbReference>
<dbReference type="PROSITE" id="PS50191">
    <property type="entry name" value="CRAL_TRIO"/>
    <property type="match status" value="1"/>
</dbReference>